<keyword evidence="5" id="KW-0408">Iron</keyword>
<dbReference type="SFLD" id="SFLDG01060">
    <property type="entry name" value="BATS_domain_containing"/>
    <property type="match status" value="1"/>
</dbReference>
<name>A0AB38YDW4_9GAMM</name>
<keyword evidence="3" id="KW-0949">S-adenosyl-L-methionine</keyword>
<dbReference type="EMBL" id="CP101717">
    <property type="protein sequence ID" value="WLD57497.1"/>
    <property type="molecule type" value="Genomic_DNA"/>
</dbReference>
<evidence type="ECO:0000256" key="3">
    <source>
        <dbReference type="ARBA" id="ARBA00022691"/>
    </source>
</evidence>
<dbReference type="Pfam" id="PF04055">
    <property type="entry name" value="Radical_SAM"/>
    <property type="match status" value="1"/>
</dbReference>
<protein>
    <submittedName>
        <fullName evidence="8">2-iminoacetate synthase ThiH</fullName>
    </submittedName>
</protein>
<dbReference type="GO" id="GO:0005506">
    <property type="term" value="F:iron ion binding"/>
    <property type="evidence" value="ECO:0007669"/>
    <property type="project" value="InterPro"/>
</dbReference>
<keyword evidence="6" id="KW-0411">Iron-sulfur</keyword>
<evidence type="ECO:0000313" key="8">
    <source>
        <dbReference type="EMBL" id="WLD57497.1"/>
    </source>
</evidence>
<evidence type="ECO:0000256" key="1">
    <source>
        <dbReference type="ARBA" id="ARBA00001966"/>
    </source>
</evidence>
<comment type="cofactor">
    <cofactor evidence="1">
        <name>[4Fe-4S] cluster</name>
        <dbReference type="ChEBI" id="CHEBI:49883"/>
    </cofactor>
</comment>
<dbReference type="InterPro" id="IPR012726">
    <property type="entry name" value="ThiH"/>
</dbReference>
<dbReference type="InterPro" id="IPR058240">
    <property type="entry name" value="rSAM_sf"/>
</dbReference>
<dbReference type="Gene3D" id="3.20.20.70">
    <property type="entry name" value="Aldolase class I"/>
    <property type="match status" value="1"/>
</dbReference>
<dbReference type="SFLD" id="SFLDS00029">
    <property type="entry name" value="Radical_SAM"/>
    <property type="match status" value="1"/>
</dbReference>
<dbReference type="GO" id="GO:0003824">
    <property type="term" value="F:catalytic activity"/>
    <property type="evidence" value="ECO:0007669"/>
    <property type="project" value="InterPro"/>
</dbReference>
<dbReference type="SMART" id="SM00876">
    <property type="entry name" value="BATS"/>
    <property type="match status" value="1"/>
</dbReference>
<reference evidence="8" key="1">
    <citation type="submission" date="2022-07" db="EMBL/GenBank/DDBJ databases">
        <title>Complete genome sequence of Salinispirillum sp. LH10-3-1 capable of multiple carbohydrate inversion isolated from a soda lake.</title>
        <authorList>
            <person name="Liu J."/>
            <person name="Zhai Y."/>
            <person name="Zhang H."/>
            <person name="Yang H."/>
            <person name="Qu J."/>
            <person name="Li J."/>
        </authorList>
    </citation>
    <scope>NUCLEOTIDE SEQUENCE</scope>
    <source>
        <strain evidence="8">LH 10-3-1</strain>
    </source>
</reference>
<evidence type="ECO:0000256" key="5">
    <source>
        <dbReference type="ARBA" id="ARBA00023004"/>
    </source>
</evidence>
<dbReference type="PANTHER" id="PTHR43583">
    <property type="entry name" value="2-IMINOACETATE SYNTHASE"/>
    <property type="match status" value="1"/>
</dbReference>
<accession>A0AB38YDW4</accession>
<dbReference type="GO" id="GO:0051539">
    <property type="term" value="F:4 iron, 4 sulfur cluster binding"/>
    <property type="evidence" value="ECO:0007669"/>
    <property type="project" value="UniProtKB-KW"/>
</dbReference>
<dbReference type="InterPro" id="IPR010722">
    <property type="entry name" value="BATS_dom"/>
</dbReference>
<dbReference type="GO" id="GO:0009228">
    <property type="term" value="P:thiamine biosynthetic process"/>
    <property type="evidence" value="ECO:0007669"/>
    <property type="project" value="InterPro"/>
</dbReference>
<proteinExistence type="predicted"/>
<keyword evidence="4" id="KW-0479">Metal-binding</keyword>
<dbReference type="AlphaFoldDB" id="A0AB38YDW4"/>
<dbReference type="PANTHER" id="PTHR43583:SF1">
    <property type="entry name" value="2-IMINOACETATE SYNTHASE"/>
    <property type="match status" value="1"/>
</dbReference>
<dbReference type="SFLD" id="SFLDG01081">
    <property type="entry name" value="cleavage_of_the_Ca-Cb_bond_in"/>
    <property type="match status" value="1"/>
</dbReference>
<keyword evidence="2" id="KW-0004">4Fe-4S</keyword>
<dbReference type="SFLD" id="SFLDF00301">
    <property type="entry name" value="2-iminoacetate_synthase_(ThiH)"/>
    <property type="match status" value="1"/>
</dbReference>
<gene>
    <name evidence="8" type="primary">thiH</name>
    <name evidence="8" type="ORF">NFC81_12360</name>
</gene>
<evidence type="ECO:0000259" key="7">
    <source>
        <dbReference type="PROSITE" id="PS51918"/>
    </source>
</evidence>
<sequence>MSFTDTLNTLSWGAERLSLMSKTAADVERALGKTQRSFEDFKALISPVARPYIEAMAQQSQALTRQRFGLNQQLFAPLYLSNACANVCTYCGFSMDNHLRRKVLNEAEIDREANALAAMGFQHILLVTGEAPKVAGVDYLAAALQQLQPRFAQVSMEVQPLDQPDYERLQQQGLHGVLVYQETYHRGVYAEHHPVGKKADFDYRLAAPERLGNAGVHKIGLGVLLGLTDWRTDCLMMAHHLRYLEQRYWRSKFSVAFPRLRPAEGDYHVAQPIGDAELVQLICAWRLFSPDLELSLSTRERADFRDRLLPLGITTLSAASKTQPGGYAVDADAALEQFEIDDARSVGDVVRAIQHAGYQPVWKDWQPGW</sequence>
<evidence type="ECO:0000256" key="4">
    <source>
        <dbReference type="ARBA" id="ARBA00022723"/>
    </source>
</evidence>
<dbReference type="RefSeq" id="WP_304994782.1">
    <property type="nucleotide sequence ID" value="NZ_CP101717.1"/>
</dbReference>
<dbReference type="InterPro" id="IPR013785">
    <property type="entry name" value="Aldolase_TIM"/>
</dbReference>
<dbReference type="Pfam" id="PF06968">
    <property type="entry name" value="BATS"/>
    <property type="match status" value="1"/>
</dbReference>
<feature type="domain" description="Radical SAM core" evidence="7">
    <location>
        <begin position="70"/>
        <end position="305"/>
    </location>
</feature>
<dbReference type="SUPFAM" id="SSF102114">
    <property type="entry name" value="Radical SAM enzymes"/>
    <property type="match status" value="1"/>
</dbReference>
<dbReference type="NCBIfam" id="TIGR02351">
    <property type="entry name" value="thiH"/>
    <property type="match status" value="1"/>
</dbReference>
<evidence type="ECO:0000256" key="6">
    <source>
        <dbReference type="ARBA" id="ARBA00023014"/>
    </source>
</evidence>
<dbReference type="PROSITE" id="PS51918">
    <property type="entry name" value="RADICAL_SAM"/>
    <property type="match status" value="1"/>
</dbReference>
<dbReference type="CDD" id="cd01335">
    <property type="entry name" value="Radical_SAM"/>
    <property type="match status" value="1"/>
</dbReference>
<organism evidence="8">
    <name type="scientific">Salinispirillum sp. LH 10-3-1</name>
    <dbReference type="NCBI Taxonomy" id="2952525"/>
    <lineage>
        <taxon>Bacteria</taxon>
        <taxon>Pseudomonadati</taxon>
        <taxon>Pseudomonadota</taxon>
        <taxon>Gammaproteobacteria</taxon>
        <taxon>Oceanospirillales</taxon>
        <taxon>Saccharospirillaceae</taxon>
        <taxon>Salinispirillum</taxon>
    </lineage>
</organism>
<evidence type="ECO:0000256" key="2">
    <source>
        <dbReference type="ARBA" id="ARBA00022485"/>
    </source>
</evidence>
<dbReference type="InterPro" id="IPR034428">
    <property type="entry name" value="ThiH/NoCL/HydG-like"/>
</dbReference>
<dbReference type="InterPro" id="IPR007197">
    <property type="entry name" value="rSAM"/>
</dbReference>